<dbReference type="InterPro" id="IPR001173">
    <property type="entry name" value="Glyco_trans_2-like"/>
</dbReference>
<evidence type="ECO:0000313" key="3">
    <source>
        <dbReference type="RefSeq" id="XP_006812674.1"/>
    </source>
</evidence>
<protein>
    <submittedName>
        <fullName evidence="3">Beta-1,4 N-acetylgalactosaminyltransferase 1-like</fullName>
    </submittedName>
</protein>
<dbReference type="PANTHER" id="PTHR15046">
    <property type="entry name" value="GLYCO_TRANS_2-LIKE DOMAIN-CONTAINING PROTEIN"/>
    <property type="match status" value="1"/>
</dbReference>
<dbReference type="InterPro" id="IPR029044">
    <property type="entry name" value="Nucleotide-diphossugar_trans"/>
</dbReference>
<dbReference type="PANTHER" id="PTHR15046:SF3">
    <property type="entry name" value="BETA-1,4 N-ACETYLGALACTOSAMINYLTRANSFERASE 2-LIKE"/>
    <property type="match status" value="1"/>
</dbReference>
<dbReference type="RefSeq" id="XP_006812674.1">
    <property type="nucleotide sequence ID" value="XM_006812611.1"/>
</dbReference>
<proteinExistence type="predicted"/>
<dbReference type="GeneID" id="100373952"/>
<name>A0ABM0LY33_SACKO</name>
<dbReference type="Proteomes" id="UP000694865">
    <property type="component" value="Unplaced"/>
</dbReference>
<organism evidence="2 3">
    <name type="scientific">Saccoglossus kowalevskii</name>
    <name type="common">Acorn worm</name>
    <dbReference type="NCBI Taxonomy" id="10224"/>
    <lineage>
        <taxon>Eukaryota</taxon>
        <taxon>Metazoa</taxon>
        <taxon>Hemichordata</taxon>
        <taxon>Enteropneusta</taxon>
        <taxon>Harrimaniidae</taxon>
        <taxon>Saccoglossus</taxon>
    </lineage>
</organism>
<keyword evidence="2" id="KW-1185">Reference proteome</keyword>
<evidence type="ECO:0000259" key="1">
    <source>
        <dbReference type="Pfam" id="PF00535"/>
    </source>
</evidence>
<evidence type="ECO:0000313" key="2">
    <source>
        <dbReference type="Proteomes" id="UP000694865"/>
    </source>
</evidence>
<sequence>MGMLINIMTDIMGKAIILKVKYEQTSMKFAEFVNVNDAKLSKERCRRNQVPRLYGPRLDGDISRKLTVVAKTFERYECVKRLISSINTFYPNMTIIVADDSEKNVKHFQMPFLDGYAAGKNLVVSQVRTNYLLMVDDDFVFTNETILERFVVKLESRTAELDLVAGVISNMKGKISEDTSKNGWSEVEYARNEDGGCLFKRDIPVKRVEGFPNCILKDMVINFFMAKTEAIRKVGFDLVFE</sequence>
<feature type="domain" description="Glycosyltransferase 2-like" evidence="1">
    <location>
        <begin position="68"/>
        <end position="172"/>
    </location>
</feature>
<dbReference type="Pfam" id="PF00535">
    <property type="entry name" value="Glycos_transf_2"/>
    <property type="match status" value="1"/>
</dbReference>
<reference evidence="3" key="1">
    <citation type="submission" date="2025-08" db="UniProtKB">
        <authorList>
            <consortium name="RefSeq"/>
        </authorList>
    </citation>
    <scope>IDENTIFICATION</scope>
    <source>
        <tissue evidence="3">Testes</tissue>
    </source>
</reference>
<dbReference type="SUPFAM" id="SSF53448">
    <property type="entry name" value="Nucleotide-diphospho-sugar transferases"/>
    <property type="match status" value="1"/>
</dbReference>
<dbReference type="Gene3D" id="3.90.550.10">
    <property type="entry name" value="Spore Coat Polysaccharide Biosynthesis Protein SpsA, Chain A"/>
    <property type="match status" value="1"/>
</dbReference>
<accession>A0ABM0LY33</accession>
<gene>
    <name evidence="3" type="primary">LOC100373952</name>
</gene>